<feature type="compositionally biased region" description="Polar residues" evidence="5">
    <location>
        <begin position="725"/>
        <end position="747"/>
    </location>
</feature>
<reference evidence="7 8" key="1">
    <citation type="journal article" date="2022" name="G3 (Bethesda)">
        <title>Enemy or ally: a genomic approach to elucidate the lifestyle of Phyllosticta citrichinaensis.</title>
        <authorList>
            <person name="Buijs V.A."/>
            <person name="Groenewald J.Z."/>
            <person name="Haridas S."/>
            <person name="LaButti K.M."/>
            <person name="Lipzen A."/>
            <person name="Martin F.M."/>
            <person name="Barry K."/>
            <person name="Grigoriev I.V."/>
            <person name="Crous P.W."/>
            <person name="Seidl M.F."/>
        </authorList>
    </citation>
    <scope>NUCLEOTIDE SEQUENCE [LARGE SCALE GENOMIC DNA]</scope>
    <source>
        <strain evidence="7 8">CBS 129764</strain>
    </source>
</reference>
<evidence type="ECO:0000256" key="4">
    <source>
        <dbReference type="ARBA" id="ARBA00023242"/>
    </source>
</evidence>
<name>A0ABR1XGT6_9PEZI</name>
<keyword evidence="4" id="KW-0539">Nucleus</keyword>
<evidence type="ECO:0000313" key="7">
    <source>
        <dbReference type="EMBL" id="KAK8153789.1"/>
    </source>
</evidence>
<comment type="caution">
    <text evidence="7">The sequence shown here is derived from an EMBL/GenBank/DDBJ whole genome shotgun (WGS) entry which is preliminary data.</text>
</comment>
<evidence type="ECO:0000313" key="8">
    <source>
        <dbReference type="Proteomes" id="UP001456524"/>
    </source>
</evidence>
<dbReference type="EMBL" id="JBBWUH010000012">
    <property type="protein sequence ID" value="KAK8153789.1"/>
    <property type="molecule type" value="Genomic_DNA"/>
</dbReference>
<keyword evidence="3" id="KW-0804">Transcription</keyword>
<gene>
    <name evidence="7" type="ORF">IWX90DRAFT_445166</name>
</gene>
<evidence type="ECO:0000256" key="2">
    <source>
        <dbReference type="ARBA" id="ARBA00023015"/>
    </source>
</evidence>
<dbReference type="CDD" id="cd12148">
    <property type="entry name" value="fungal_TF_MHR"/>
    <property type="match status" value="1"/>
</dbReference>
<evidence type="ECO:0000259" key="6">
    <source>
        <dbReference type="PROSITE" id="PS50048"/>
    </source>
</evidence>
<dbReference type="PROSITE" id="PS50048">
    <property type="entry name" value="ZN2_CY6_FUNGAL_2"/>
    <property type="match status" value="1"/>
</dbReference>
<dbReference type="Proteomes" id="UP001456524">
    <property type="component" value="Unassembled WGS sequence"/>
</dbReference>
<dbReference type="Gene3D" id="4.10.240.10">
    <property type="entry name" value="Zn(2)-C6 fungal-type DNA-binding domain"/>
    <property type="match status" value="1"/>
</dbReference>
<dbReference type="PANTHER" id="PTHR47424:SF9">
    <property type="entry name" value="TAH-2"/>
    <property type="match status" value="1"/>
</dbReference>
<dbReference type="PROSITE" id="PS00463">
    <property type="entry name" value="ZN2_CY6_FUNGAL_1"/>
    <property type="match status" value="1"/>
</dbReference>
<keyword evidence="2" id="KW-0805">Transcription regulation</keyword>
<accession>A0ABR1XGT6</accession>
<feature type="domain" description="Zn(2)-C6 fungal-type" evidence="6">
    <location>
        <begin position="17"/>
        <end position="46"/>
    </location>
</feature>
<evidence type="ECO:0000256" key="5">
    <source>
        <dbReference type="SAM" id="MobiDB-lite"/>
    </source>
</evidence>
<dbReference type="Pfam" id="PF00172">
    <property type="entry name" value="Zn_clus"/>
    <property type="match status" value="1"/>
</dbReference>
<feature type="compositionally biased region" description="Polar residues" evidence="5">
    <location>
        <begin position="89"/>
        <end position="100"/>
    </location>
</feature>
<evidence type="ECO:0000256" key="3">
    <source>
        <dbReference type="ARBA" id="ARBA00023163"/>
    </source>
</evidence>
<dbReference type="SUPFAM" id="SSF57701">
    <property type="entry name" value="Zn2/Cys6 DNA-binding domain"/>
    <property type="match status" value="1"/>
</dbReference>
<dbReference type="InterPro" id="IPR001138">
    <property type="entry name" value="Zn2Cys6_DnaBD"/>
</dbReference>
<dbReference type="SMART" id="SM00906">
    <property type="entry name" value="Fungal_trans"/>
    <property type="match status" value="1"/>
</dbReference>
<dbReference type="InterPro" id="IPR007219">
    <property type="entry name" value="XnlR_reg_dom"/>
</dbReference>
<feature type="compositionally biased region" description="Low complexity" evidence="5">
    <location>
        <begin position="749"/>
        <end position="781"/>
    </location>
</feature>
<evidence type="ECO:0000256" key="1">
    <source>
        <dbReference type="ARBA" id="ARBA00022723"/>
    </source>
</evidence>
<proteinExistence type="predicted"/>
<organism evidence="7 8">
    <name type="scientific">Phyllosticta citrichinensis</name>
    <dbReference type="NCBI Taxonomy" id="1130410"/>
    <lineage>
        <taxon>Eukaryota</taxon>
        <taxon>Fungi</taxon>
        <taxon>Dikarya</taxon>
        <taxon>Ascomycota</taxon>
        <taxon>Pezizomycotina</taxon>
        <taxon>Dothideomycetes</taxon>
        <taxon>Dothideomycetes incertae sedis</taxon>
        <taxon>Botryosphaeriales</taxon>
        <taxon>Phyllostictaceae</taxon>
        <taxon>Phyllosticta</taxon>
    </lineage>
</organism>
<dbReference type="SMART" id="SM00066">
    <property type="entry name" value="GAL4"/>
    <property type="match status" value="1"/>
</dbReference>
<keyword evidence="1" id="KW-0479">Metal-binding</keyword>
<feature type="region of interest" description="Disordered" evidence="5">
    <location>
        <begin position="715"/>
        <end position="781"/>
    </location>
</feature>
<dbReference type="PANTHER" id="PTHR47424">
    <property type="entry name" value="REGULATORY PROTEIN GAL4"/>
    <property type="match status" value="1"/>
</dbReference>
<sequence>MTRPKVPPEQRQRTAQACEVCKRRKQKCNGLLPCNTCERRKFTCSYSDRDDESPTRAPAAKKVQTEPGSGKGSRRTNGASESLRAVPDAQNSPNLQTVLSEPSPDHLRRDSIAQANQIQTPYPASSSLDPRLESDVTASEAAAKSLQSFPARIDDFPRLRGASSTDSHEEEAVIYSRARMLQDPTGRLLYIGDSATLSFLQLLRMMAENVVGPSAFTVDPRRHKITETPFSLPPNSRHTHLLPAKRTAYILVDSYFVNTHGFLQIFDRTAFTASLERCYSDPLTTEPSWLCLLNMGFAIGLMLATPRRGTADFAIIEKLHKEHADLSEVFYLNAKSLNDPLYGFEDADFWSVQALALMSFYMLVKSRRNTAFALLGMAVRSAYALGLHREETMVIFGYEEQTARRNLWRSLFVLDRFLSLGLGRPTAISEDDCSGDTLKPSQPDDPDAFGFDSALGTSISHGKTNGTALEAAVRSCSVIGRILKEVYQKRRISTRLAQEIADVCKQWPRALSPQLHWRQAATATPLQGIAILHVNLLYCHSIIVLTRPFFLYIMNSEVQRNGTLSTQPLPSRQRYTRMEKFSEACVIASTHTIILVQNAYEAGYLPRCNPAVIYFLLPAALILLANEFASLYTNGATDQCVANAINVLSYCAEGDVQAARHIEIIKAFRDVIVRQRDRRAQQLGGPVTAAAASAAVDHSAAYNATGTTASLHAGTPAAGADAASSYHQPTVSSSSATADKQTPKPNSHPTPTTTTAPSTAAPPAAEPAAEPAADTTTTLSTSVAPEPAAAAALPLSSAALPPDLLDLSAFDTVVLGLAGSGSGSLLSPEDSGSQGDEHFDFDALWAWPGAGGGGNGNGGGRGGVGASGEMGGFGGEMGGMGAAGENLVNFVSESAVPLFGVYDE</sequence>
<dbReference type="CDD" id="cd00067">
    <property type="entry name" value="GAL4"/>
    <property type="match status" value="1"/>
</dbReference>
<protein>
    <submittedName>
        <fullName evidence="7">Fungal-specific transcription factor domain-containing protein</fullName>
    </submittedName>
</protein>
<dbReference type="InterPro" id="IPR051127">
    <property type="entry name" value="Fungal_SecMet_Regulators"/>
</dbReference>
<dbReference type="InterPro" id="IPR036864">
    <property type="entry name" value="Zn2-C6_fun-type_DNA-bd_sf"/>
</dbReference>
<dbReference type="Pfam" id="PF04082">
    <property type="entry name" value="Fungal_trans"/>
    <property type="match status" value="1"/>
</dbReference>
<feature type="region of interest" description="Disordered" evidence="5">
    <location>
        <begin position="45"/>
        <end position="106"/>
    </location>
</feature>
<keyword evidence="8" id="KW-1185">Reference proteome</keyword>